<gene>
    <name evidence="6" type="ORF">Dsin_021161</name>
</gene>
<evidence type="ECO:0000259" key="5">
    <source>
        <dbReference type="Pfam" id="PF26138"/>
    </source>
</evidence>
<dbReference type="PANTHER" id="PTHR46250">
    <property type="entry name" value="MYB/SANT-LIKE DNA-BINDING DOMAIN PROTEIN-RELATED"/>
    <property type="match status" value="1"/>
</dbReference>
<dbReference type="EMBL" id="JANJYJ010000006">
    <property type="protein sequence ID" value="KAK3207115.1"/>
    <property type="molecule type" value="Genomic_DNA"/>
</dbReference>
<evidence type="ECO:0008006" key="8">
    <source>
        <dbReference type="Google" id="ProtNLM"/>
    </source>
</evidence>
<keyword evidence="2" id="KW-0479">Metal-binding</keyword>
<comment type="cofactor">
    <cofactor evidence="1">
        <name>a divalent metal cation</name>
        <dbReference type="ChEBI" id="CHEBI:60240"/>
    </cofactor>
</comment>
<accession>A0AAE0E4C3</accession>
<dbReference type="Pfam" id="PF26138">
    <property type="entry name" value="DUF8040"/>
    <property type="match status" value="1"/>
</dbReference>
<proteinExistence type="predicted"/>
<dbReference type="Proteomes" id="UP001281410">
    <property type="component" value="Unassembled WGS sequence"/>
</dbReference>
<evidence type="ECO:0000256" key="2">
    <source>
        <dbReference type="ARBA" id="ARBA00022723"/>
    </source>
</evidence>
<dbReference type="InterPro" id="IPR058353">
    <property type="entry name" value="DUF8040"/>
</dbReference>
<dbReference type="PANTHER" id="PTHR46250:SF18">
    <property type="entry name" value="MYB_SANT-LIKE DOMAIN-CONTAINING PROTEIN"/>
    <property type="match status" value="1"/>
</dbReference>
<dbReference type="InterPro" id="IPR027806">
    <property type="entry name" value="HARBI1_dom"/>
</dbReference>
<feature type="domain" description="DDE Tnp4" evidence="4">
    <location>
        <begin position="102"/>
        <end position="161"/>
    </location>
</feature>
<evidence type="ECO:0000259" key="4">
    <source>
        <dbReference type="Pfam" id="PF13359"/>
    </source>
</evidence>
<comment type="caution">
    <text evidence="6">The sequence shown here is derived from an EMBL/GenBank/DDBJ whole genome shotgun (WGS) entry which is preliminary data.</text>
</comment>
<sequence length="473" mass="54258">MDRNAFAILCDLLKTCGGLLDDGNVTIEEQVATFVNILAHRNKNRSIQVRFYRFGETISRYVYRVLRALLRLEDVLFVKPTPVPDDCTDSRWRWFKGCLGALDGTYIEVTVPESDKPRYRTRKWHIATNVLGACTHDLKFVYVLSGWEGSSTDSRVLQDAITRHNGFKVIIIWPMRGIPTVKVFLHHIEVHGNFDMSDRRNWTLEEEVVMISILEGIVADGGRCDTGSFRPGTYEQVTSKMREKIENITLTEKHVQNKMKRMKDRYSTAYDMLNTSGFGWDDTRKCVIVDSPEILEEYLKKHSNKNYAANRPFSHYERLVVVFGKDRATSSMAESAADALDQWDWKMMSQIRLVSLNLCLLPPMLPVLPLLQVQNKHQSGRERGLLVQQQQTLPMYLKKSMERASADIAKLTEAITGGDAMAHLGVELEGMGLDRMQVIRVAMYFGNKPHQLRIWNGLNDSYKPDFVKTILDE</sequence>
<evidence type="ECO:0000313" key="7">
    <source>
        <dbReference type="Proteomes" id="UP001281410"/>
    </source>
</evidence>
<keyword evidence="7" id="KW-1185">Reference proteome</keyword>
<organism evidence="6 7">
    <name type="scientific">Dipteronia sinensis</name>
    <dbReference type="NCBI Taxonomy" id="43782"/>
    <lineage>
        <taxon>Eukaryota</taxon>
        <taxon>Viridiplantae</taxon>
        <taxon>Streptophyta</taxon>
        <taxon>Embryophyta</taxon>
        <taxon>Tracheophyta</taxon>
        <taxon>Spermatophyta</taxon>
        <taxon>Magnoliopsida</taxon>
        <taxon>eudicotyledons</taxon>
        <taxon>Gunneridae</taxon>
        <taxon>Pentapetalae</taxon>
        <taxon>rosids</taxon>
        <taxon>malvids</taxon>
        <taxon>Sapindales</taxon>
        <taxon>Sapindaceae</taxon>
        <taxon>Hippocastanoideae</taxon>
        <taxon>Acereae</taxon>
        <taxon>Dipteronia</taxon>
    </lineage>
</organism>
<evidence type="ECO:0000256" key="1">
    <source>
        <dbReference type="ARBA" id="ARBA00001968"/>
    </source>
</evidence>
<dbReference type="Pfam" id="PF13359">
    <property type="entry name" value="DDE_Tnp_4"/>
    <property type="match status" value="1"/>
</dbReference>
<evidence type="ECO:0000259" key="3">
    <source>
        <dbReference type="Pfam" id="PF12776"/>
    </source>
</evidence>
<feature type="domain" description="DUF8040" evidence="5">
    <location>
        <begin position="1"/>
        <end position="70"/>
    </location>
</feature>
<dbReference type="Pfam" id="PF12776">
    <property type="entry name" value="Myb_DNA-bind_3"/>
    <property type="match status" value="1"/>
</dbReference>
<name>A0AAE0E4C3_9ROSI</name>
<protein>
    <recommendedName>
        <fullName evidence="8">Myb/SANT-like domain-containing protein</fullName>
    </recommendedName>
</protein>
<dbReference type="InterPro" id="IPR024752">
    <property type="entry name" value="Myb/SANT-like_dom"/>
</dbReference>
<feature type="domain" description="Myb/SANT-like" evidence="3">
    <location>
        <begin position="201"/>
        <end position="289"/>
    </location>
</feature>
<reference evidence="6" key="1">
    <citation type="journal article" date="2023" name="Plant J.">
        <title>Genome sequences and population genomics provide insights into the demographic history, inbreeding, and mutation load of two 'living fossil' tree species of Dipteronia.</title>
        <authorList>
            <person name="Feng Y."/>
            <person name="Comes H.P."/>
            <person name="Chen J."/>
            <person name="Zhu S."/>
            <person name="Lu R."/>
            <person name="Zhang X."/>
            <person name="Li P."/>
            <person name="Qiu J."/>
            <person name="Olsen K.M."/>
            <person name="Qiu Y."/>
        </authorList>
    </citation>
    <scope>NUCLEOTIDE SEQUENCE</scope>
    <source>
        <strain evidence="6">NBL</strain>
    </source>
</reference>
<dbReference type="AlphaFoldDB" id="A0AAE0E4C3"/>
<evidence type="ECO:0000313" key="6">
    <source>
        <dbReference type="EMBL" id="KAK3207115.1"/>
    </source>
</evidence>
<dbReference type="GO" id="GO:0046872">
    <property type="term" value="F:metal ion binding"/>
    <property type="evidence" value="ECO:0007669"/>
    <property type="project" value="UniProtKB-KW"/>
</dbReference>